<accession>A0A834YD41</accession>
<proteinExistence type="predicted"/>
<evidence type="ECO:0000313" key="2">
    <source>
        <dbReference type="Proteomes" id="UP000655225"/>
    </source>
</evidence>
<reference evidence="1 2" key="1">
    <citation type="submission" date="2020-04" db="EMBL/GenBank/DDBJ databases">
        <title>Plant Genome Project.</title>
        <authorList>
            <person name="Zhang R.-G."/>
        </authorList>
    </citation>
    <scope>NUCLEOTIDE SEQUENCE [LARGE SCALE GENOMIC DNA]</scope>
    <source>
        <strain evidence="1">YNK0</strain>
        <tissue evidence="1">Leaf</tissue>
    </source>
</reference>
<dbReference type="PANTHER" id="PTHR43885:SF1">
    <property type="entry name" value="SUPERFAMILY HYDROLASE, PUTATIVE (AFU_ORTHOLOGUE AFUA_4G13290)-RELATED"/>
    <property type="match status" value="1"/>
</dbReference>
<dbReference type="PANTHER" id="PTHR43885">
    <property type="entry name" value="HALOACID DEHALOGENASE-LIKE HYDROLASE"/>
    <property type="match status" value="1"/>
</dbReference>
<dbReference type="OrthoDB" id="40579at2759"/>
<dbReference type="OMA" id="HRRAFSH"/>
<protein>
    <recommendedName>
        <fullName evidence="3">HAD family hydrolase</fullName>
    </recommendedName>
</protein>
<organism evidence="1 2">
    <name type="scientific">Tetracentron sinense</name>
    <name type="common">Spur-leaf</name>
    <dbReference type="NCBI Taxonomy" id="13715"/>
    <lineage>
        <taxon>Eukaryota</taxon>
        <taxon>Viridiplantae</taxon>
        <taxon>Streptophyta</taxon>
        <taxon>Embryophyta</taxon>
        <taxon>Tracheophyta</taxon>
        <taxon>Spermatophyta</taxon>
        <taxon>Magnoliopsida</taxon>
        <taxon>Trochodendrales</taxon>
        <taxon>Trochodendraceae</taxon>
        <taxon>Tetracentron</taxon>
    </lineage>
</organism>
<dbReference type="Gene3D" id="3.40.50.1000">
    <property type="entry name" value="HAD superfamily/HAD-like"/>
    <property type="match status" value="1"/>
</dbReference>
<gene>
    <name evidence="1" type="ORF">HHK36_029507</name>
</gene>
<dbReference type="InterPro" id="IPR023214">
    <property type="entry name" value="HAD_sf"/>
</dbReference>
<evidence type="ECO:0008006" key="3">
    <source>
        <dbReference type="Google" id="ProtNLM"/>
    </source>
</evidence>
<dbReference type="Pfam" id="PF00702">
    <property type="entry name" value="Hydrolase"/>
    <property type="match status" value="1"/>
</dbReference>
<dbReference type="AlphaFoldDB" id="A0A834YD41"/>
<comment type="caution">
    <text evidence="1">The sequence shown here is derived from an EMBL/GenBank/DDBJ whole genome shotgun (WGS) entry which is preliminary data.</text>
</comment>
<keyword evidence="2" id="KW-1185">Reference proteome</keyword>
<dbReference type="InterPro" id="IPR036412">
    <property type="entry name" value="HAD-like_sf"/>
</dbReference>
<name>A0A834YD41_TETSI</name>
<dbReference type="SUPFAM" id="SSF56784">
    <property type="entry name" value="HAD-like"/>
    <property type="match status" value="1"/>
</dbReference>
<dbReference type="Proteomes" id="UP000655225">
    <property type="component" value="Unassembled WGS sequence"/>
</dbReference>
<dbReference type="InterPro" id="IPR023198">
    <property type="entry name" value="PGP-like_dom2"/>
</dbReference>
<dbReference type="EMBL" id="JABCRI010000023">
    <property type="protein sequence ID" value="KAF8378170.1"/>
    <property type="molecule type" value="Genomic_DNA"/>
</dbReference>
<sequence>MEGESRPSKKRVLVTFDVDGTLIHSSGPASNRLHRRAFSHAFLDVFGIEGTIDAIQHHGQTDPGVIVNTLVHYGIPSEVGSFHTWDVATEKLPVLKSRMIEYVREHAKDVGEGLEVLPGVDFLLQALSSNENVAIGLVTGNLEEIGWLKMEGLGIKKYFTVPNFGGFGSDHIDRGHLVKIAADRAEKLFPGGFDLRVHVGDTPNDIKAAEFGGALAVGVCTGIFSKVELEQASSGGAVVLADLRDGGSFMSLLGI</sequence>
<dbReference type="Gene3D" id="1.10.150.240">
    <property type="entry name" value="Putative phosphatase, domain 2"/>
    <property type="match status" value="1"/>
</dbReference>
<evidence type="ECO:0000313" key="1">
    <source>
        <dbReference type="EMBL" id="KAF8378170.1"/>
    </source>
</evidence>